<dbReference type="InterPro" id="IPR001525">
    <property type="entry name" value="C5_MeTfrase"/>
</dbReference>
<sequence>MKAQTFITRNSGRVNNTYTAGFSAGAGASAGSTGYTEELSPTLKGSESGNCMPSVLCLTDQGGSVMDCQRELAGTLRAQEHGHQPLVLYENHGIDSRYTGPHPVAPTMSARYGTGGNNTPLVGAYAIAATAVGRQPENGGNGIGYSEETGYTLTATDEHCVCQLFSQQRSDHYQDSPVTSTQSARQGKSATDIVLDPAAAGLYIRRLMPIECERLQGFPDNWTAIPGATDSARYRALGNSIAVPCFEFVFKNLAWCHGKKMTLLPADVYSA</sequence>
<dbReference type="EMBL" id="QVME01000004">
    <property type="protein sequence ID" value="RGE67857.1"/>
    <property type="molecule type" value="Genomic_DNA"/>
</dbReference>
<dbReference type="Pfam" id="PF00145">
    <property type="entry name" value="DNA_methylase"/>
    <property type="match status" value="1"/>
</dbReference>
<protein>
    <submittedName>
        <fullName evidence="5">Uncharacterized protein</fullName>
    </submittedName>
</protein>
<evidence type="ECO:0000256" key="2">
    <source>
        <dbReference type="ARBA" id="ARBA00022679"/>
    </source>
</evidence>
<reference evidence="5 6" key="1">
    <citation type="submission" date="2018-08" db="EMBL/GenBank/DDBJ databases">
        <title>A genome reference for cultivated species of the human gut microbiota.</title>
        <authorList>
            <person name="Zou Y."/>
            <person name="Xue W."/>
            <person name="Luo G."/>
        </authorList>
    </citation>
    <scope>NUCLEOTIDE SEQUENCE [LARGE SCALE GENOMIC DNA]</scope>
    <source>
        <strain evidence="5 6">TF05-12AC</strain>
    </source>
</reference>
<organism evidence="5 6">
    <name type="scientific">Anaerotruncus colihominis</name>
    <dbReference type="NCBI Taxonomy" id="169435"/>
    <lineage>
        <taxon>Bacteria</taxon>
        <taxon>Bacillati</taxon>
        <taxon>Bacillota</taxon>
        <taxon>Clostridia</taxon>
        <taxon>Eubacteriales</taxon>
        <taxon>Oscillospiraceae</taxon>
        <taxon>Anaerotruncus</taxon>
    </lineage>
</organism>
<dbReference type="GO" id="GO:0032259">
    <property type="term" value="P:methylation"/>
    <property type="evidence" value="ECO:0007669"/>
    <property type="project" value="UniProtKB-KW"/>
</dbReference>
<dbReference type="GO" id="GO:0009307">
    <property type="term" value="P:DNA restriction-modification system"/>
    <property type="evidence" value="ECO:0007669"/>
    <property type="project" value="UniProtKB-KW"/>
</dbReference>
<accession>A0A3E3ILA8</accession>
<gene>
    <name evidence="5" type="ORF">DXC40_09000</name>
</gene>
<keyword evidence="1" id="KW-0489">Methyltransferase</keyword>
<dbReference type="SUPFAM" id="SSF53335">
    <property type="entry name" value="S-adenosyl-L-methionine-dependent methyltransferases"/>
    <property type="match status" value="1"/>
</dbReference>
<dbReference type="InterPro" id="IPR029063">
    <property type="entry name" value="SAM-dependent_MTases_sf"/>
</dbReference>
<comment type="caution">
    <text evidence="5">The sequence shown here is derived from an EMBL/GenBank/DDBJ whole genome shotgun (WGS) entry which is preliminary data.</text>
</comment>
<evidence type="ECO:0000256" key="4">
    <source>
        <dbReference type="SAM" id="MobiDB-lite"/>
    </source>
</evidence>
<keyword evidence="2" id="KW-0808">Transferase</keyword>
<proteinExistence type="predicted"/>
<evidence type="ECO:0000313" key="6">
    <source>
        <dbReference type="Proteomes" id="UP000260828"/>
    </source>
</evidence>
<dbReference type="Proteomes" id="UP000260828">
    <property type="component" value="Unassembled WGS sequence"/>
</dbReference>
<dbReference type="Gene3D" id="3.90.120.30">
    <property type="match status" value="1"/>
</dbReference>
<evidence type="ECO:0000313" key="5">
    <source>
        <dbReference type="EMBL" id="RGE67857.1"/>
    </source>
</evidence>
<evidence type="ECO:0000256" key="1">
    <source>
        <dbReference type="ARBA" id="ARBA00022603"/>
    </source>
</evidence>
<feature type="region of interest" description="Disordered" evidence="4">
    <location>
        <begin position="27"/>
        <end position="46"/>
    </location>
</feature>
<feature type="compositionally biased region" description="Low complexity" evidence="4">
    <location>
        <begin position="27"/>
        <end position="36"/>
    </location>
</feature>
<name>A0A3E3ILA8_9FIRM</name>
<keyword evidence="3" id="KW-0680">Restriction system</keyword>
<evidence type="ECO:0000256" key="3">
    <source>
        <dbReference type="ARBA" id="ARBA00022747"/>
    </source>
</evidence>
<dbReference type="AlphaFoldDB" id="A0A3E3ILA8"/>
<dbReference type="GO" id="GO:0008168">
    <property type="term" value="F:methyltransferase activity"/>
    <property type="evidence" value="ECO:0007669"/>
    <property type="project" value="UniProtKB-KW"/>
</dbReference>